<name>A0ABN9XV19_9DINO</name>
<evidence type="ECO:0000313" key="1">
    <source>
        <dbReference type="EMBL" id="CAK0903710.1"/>
    </source>
</evidence>
<reference evidence="1" key="1">
    <citation type="submission" date="2023-10" db="EMBL/GenBank/DDBJ databases">
        <authorList>
            <person name="Chen Y."/>
            <person name="Shah S."/>
            <person name="Dougan E. K."/>
            <person name="Thang M."/>
            <person name="Chan C."/>
        </authorList>
    </citation>
    <scope>NUCLEOTIDE SEQUENCE [LARGE SCALE GENOMIC DNA]</scope>
</reference>
<dbReference type="Proteomes" id="UP001189429">
    <property type="component" value="Unassembled WGS sequence"/>
</dbReference>
<comment type="caution">
    <text evidence="1">The sequence shown here is derived from an EMBL/GenBank/DDBJ whole genome shotgun (WGS) entry which is preliminary data.</text>
</comment>
<dbReference type="SUPFAM" id="SSF51197">
    <property type="entry name" value="Clavaminate synthase-like"/>
    <property type="match status" value="1"/>
</dbReference>
<evidence type="ECO:0008006" key="3">
    <source>
        <dbReference type="Google" id="ProtNLM"/>
    </source>
</evidence>
<dbReference type="EMBL" id="CAUYUJ010021281">
    <property type="protein sequence ID" value="CAK0903710.1"/>
    <property type="molecule type" value="Genomic_DNA"/>
</dbReference>
<protein>
    <recommendedName>
        <fullName evidence="3">Fe2OG dioxygenase domain-containing protein</fullName>
    </recommendedName>
</protein>
<proteinExistence type="predicted"/>
<accession>A0ABN9XV19</accession>
<keyword evidence="2" id="KW-1185">Reference proteome</keyword>
<gene>
    <name evidence="1" type="ORF">PCOR1329_LOCUS79936</name>
</gene>
<organism evidence="1 2">
    <name type="scientific">Prorocentrum cordatum</name>
    <dbReference type="NCBI Taxonomy" id="2364126"/>
    <lineage>
        <taxon>Eukaryota</taxon>
        <taxon>Sar</taxon>
        <taxon>Alveolata</taxon>
        <taxon>Dinophyceae</taxon>
        <taxon>Prorocentrales</taxon>
        <taxon>Prorocentraceae</taxon>
        <taxon>Prorocentrum</taxon>
    </lineage>
</organism>
<dbReference type="Gene3D" id="2.60.120.590">
    <property type="entry name" value="Alpha-ketoglutarate-dependent dioxygenase AlkB-like"/>
    <property type="match status" value="1"/>
</dbReference>
<evidence type="ECO:0000313" key="2">
    <source>
        <dbReference type="Proteomes" id="UP001189429"/>
    </source>
</evidence>
<dbReference type="InterPro" id="IPR037151">
    <property type="entry name" value="AlkB-like_sf"/>
</dbReference>
<sequence>MRLRAARGRAVAAALARPTRGLAALATKPYRLPEQLRGRPGRSDQAVQVDLSSVPQRGGAAVLEPGLVVLRGALDAAEQRRLGSEAWAAGCGQRNPAHTFFEADGSLRGPRGTRGRIFDACLRFGPRLTGLLLPACAAWVSRARALDASMPGHEASHLLMLYYPEGGTLGFHRDEQANDGTGDEPVVNLSLGGEMDFAVRHQGVWAAWTPPECSRCAPATWCSSAAPVGGCSTPWWPRGERPRGRRCCRMPPRAVG</sequence>